<evidence type="ECO:0000313" key="2">
    <source>
        <dbReference type="Proteomes" id="UP000552683"/>
    </source>
</evidence>
<accession>A0A842J5R9</accession>
<sequence length="120" mass="13488">MIERKPSAAALAMAVNLSSVNPPRKTGRFVTDLYGKFDGKPLRAAARSVKFKNKARAKMLASPQIKFDPNAGSKREHFSPINLTAQTVRRANQTCANLTSWERFKTDVKFSFKFNRKALK</sequence>
<reference evidence="1 2" key="1">
    <citation type="submission" date="2020-08" db="EMBL/GenBank/DDBJ databases">
        <title>Complete genome and description of Campylobacter massiliensis Marseille-Q3452 sp. nov.</title>
        <authorList>
            <person name="Antezack A."/>
        </authorList>
    </citation>
    <scope>NUCLEOTIDE SEQUENCE [LARGE SCALE GENOMIC DNA]</scope>
    <source>
        <strain evidence="1 2">Marseille-Q3452</strain>
    </source>
</reference>
<organism evidence="1 2">
    <name type="scientific">Campylobacter massiliensis</name>
    <dbReference type="NCBI Taxonomy" id="2762557"/>
    <lineage>
        <taxon>Bacteria</taxon>
        <taxon>Pseudomonadati</taxon>
        <taxon>Campylobacterota</taxon>
        <taxon>Epsilonproteobacteria</taxon>
        <taxon>Campylobacterales</taxon>
        <taxon>Campylobacteraceae</taxon>
        <taxon>Campylobacter</taxon>
    </lineage>
</organism>
<name>A0A842J5R9_9BACT</name>
<protein>
    <submittedName>
        <fullName evidence="1">Uncharacterized protein</fullName>
    </submittedName>
</protein>
<gene>
    <name evidence="1" type="ORF">H7R39_06050</name>
</gene>
<evidence type="ECO:0000313" key="1">
    <source>
        <dbReference type="EMBL" id="MBC2882818.1"/>
    </source>
</evidence>
<dbReference type="EMBL" id="JACLZK010000001">
    <property type="protein sequence ID" value="MBC2882818.1"/>
    <property type="molecule type" value="Genomic_DNA"/>
</dbReference>
<comment type="caution">
    <text evidence="1">The sequence shown here is derived from an EMBL/GenBank/DDBJ whole genome shotgun (WGS) entry which is preliminary data.</text>
</comment>
<proteinExistence type="predicted"/>
<dbReference type="AlphaFoldDB" id="A0A842J5R9"/>
<dbReference type="RefSeq" id="WP_185898378.1">
    <property type="nucleotide sequence ID" value="NZ_JACLZK010000001.1"/>
</dbReference>
<dbReference type="Proteomes" id="UP000552683">
    <property type="component" value="Unassembled WGS sequence"/>
</dbReference>
<keyword evidence="2" id="KW-1185">Reference proteome</keyword>